<feature type="region of interest" description="Disordered" evidence="2">
    <location>
        <begin position="149"/>
        <end position="173"/>
    </location>
</feature>
<name>A0A371E9X3_MUCPR</name>
<dbReference type="PANTHER" id="PTHR12181:SF69">
    <property type="entry name" value="LNS2 (LIPIN_NED1_SMP2) PROTEIN"/>
    <property type="match status" value="1"/>
</dbReference>
<dbReference type="Pfam" id="PF08235">
    <property type="entry name" value="LNS2"/>
    <property type="match status" value="1"/>
</dbReference>
<feature type="non-terminal residue" evidence="4">
    <location>
        <position position="1"/>
    </location>
</feature>
<feature type="region of interest" description="Disordered" evidence="2">
    <location>
        <begin position="650"/>
        <end position="676"/>
    </location>
</feature>
<dbReference type="PANTHER" id="PTHR12181">
    <property type="entry name" value="LIPIN"/>
    <property type="match status" value="1"/>
</dbReference>
<protein>
    <submittedName>
        <fullName evidence="4">Phosphatidate phosphatase PAH1</fullName>
    </submittedName>
</protein>
<evidence type="ECO:0000313" key="5">
    <source>
        <dbReference type="Proteomes" id="UP000257109"/>
    </source>
</evidence>
<evidence type="ECO:0000256" key="2">
    <source>
        <dbReference type="SAM" id="MobiDB-lite"/>
    </source>
</evidence>
<keyword evidence="5" id="KW-1185">Reference proteome</keyword>
<evidence type="ECO:0000256" key="1">
    <source>
        <dbReference type="ARBA" id="ARBA00005476"/>
    </source>
</evidence>
<dbReference type="Pfam" id="PF04571">
    <property type="entry name" value="Lipin_N"/>
    <property type="match status" value="1"/>
</dbReference>
<dbReference type="InterPro" id="IPR007651">
    <property type="entry name" value="Lipin_N"/>
</dbReference>
<feature type="region of interest" description="Disordered" evidence="2">
    <location>
        <begin position="363"/>
        <end position="394"/>
    </location>
</feature>
<dbReference type="STRING" id="157652.A0A371E9X3"/>
<feature type="non-terminal residue" evidence="4">
    <location>
        <position position="944"/>
    </location>
</feature>
<dbReference type="SMART" id="SM00775">
    <property type="entry name" value="LNS2"/>
    <property type="match status" value="1"/>
</dbReference>
<comment type="caution">
    <text evidence="4">The sequence shown here is derived from an EMBL/GenBank/DDBJ whole genome shotgun (WGS) entry which is preliminary data.</text>
</comment>
<dbReference type="GO" id="GO:0008195">
    <property type="term" value="F:phosphatidate phosphatase activity"/>
    <property type="evidence" value="ECO:0007669"/>
    <property type="project" value="TreeGrafter"/>
</dbReference>
<dbReference type="EMBL" id="QJKJ01015258">
    <property type="protein sequence ID" value="RDX62823.1"/>
    <property type="molecule type" value="Genomic_DNA"/>
</dbReference>
<evidence type="ECO:0000259" key="3">
    <source>
        <dbReference type="SMART" id="SM00775"/>
    </source>
</evidence>
<feature type="domain" description="LNS2/PITP" evidence="3">
    <location>
        <begin position="741"/>
        <end position="897"/>
    </location>
</feature>
<organism evidence="4 5">
    <name type="scientific">Mucuna pruriens</name>
    <name type="common">Velvet bean</name>
    <name type="synonym">Dolichos pruriens</name>
    <dbReference type="NCBI Taxonomy" id="157652"/>
    <lineage>
        <taxon>Eukaryota</taxon>
        <taxon>Viridiplantae</taxon>
        <taxon>Streptophyta</taxon>
        <taxon>Embryophyta</taxon>
        <taxon>Tracheophyta</taxon>
        <taxon>Spermatophyta</taxon>
        <taxon>Magnoliopsida</taxon>
        <taxon>eudicotyledons</taxon>
        <taxon>Gunneridae</taxon>
        <taxon>Pentapetalae</taxon>
        <taxon>rosids</taxon>
        <taxon>fabids</taxon>
        <taxon>Fabales</taxon>
        <taxon>Fabaceae</taxon>
        <taxon>Papilionoideae</taxon>
        <taxon>50 kb inversion clade</taxon>
        <taxon>NPAAA clade</taxon>
        <taxon>indigoferoid/millettioid clade</taxon>
        <taxon>Phaseoleae</taxon>
        <taxon>Mucuna</taxon>
    </lineage>
</organism>
<dbReference type="InterPro" id="IPR031315">
    <property type="entry name" value="LNS2/PITP"/>
</dbReference>
<dbReference type="OrthoDB" id="4567at2759"/>
<comment type="similarity">
    <text evidence="1">Belongs to the lipin family.</text>
</comment>
<feature type="region of interest" description="Disordered" evidence="2">
    <location>
        <begin position="429"/>
        <end position="463"/>
    </location>
</feature>
<evidence type="ECO:0000313" key="4">
    <source>
        <dbReference type="EMBL" id="RDX62823.1"/>
    </source>
</evidence>
<dbReference type="SUPFAM" id="SSF56784">
    <property type="entry name" value="HAD-like"/>
    <property type="match status" value="1"/>
</dbReference>
<dbReference type="AlphaFoldDB" id="A0A371E9X3"/>
<reference evidence="4" key="1">
    <citation type="submission" date="2018-05" db="EMBL/GenBank/DDBJ databases">
        <title>Draft genome of Mucuna pruriens seed.</title>
        <authorList>
            <person name="Nnadi N.E."/>
            <person name="Vos R."/>
            <person name="Hasami M.H."/>
            <person name="Devisetty U.K."/>
            <person name="Aguiy J.C."/>
        </authorList>
    </citation>
    <scope>NUCLEOTIDE SEQUENCE [LARGE SCALE GENOMIC DNA]</scope>
    <source>
        <strain evidence="4">JCA_2017</strain>
    </source>
</reference>
<proteinExistence type="inferred from homology"/>
<dbReference type="InterPro" id="IPR013209">
    <property type="entry name" value="LNS2"/>
</dbReference>
<gene>
    <name evidence="4" type="primary">PAH1</name>
    <name evidence="4" type="ORF">CR513_58807</name>
</gene>
<feature type="compositionally biased region" description="Polar residues" evidence="2">
    <location>
        <begin position="660"/>
        <end position="672"/>
    </location>
</feature>
<dbReference type="InterPro" id="IPR036412">
    <property type="entry name" value="HAD-like_sf"/>
</dbReference>
<dbReference type="InterPro" id="IPR026058">
    <property type="entry name" value="LIPIN"/>
</dbReference>
<accession>A0A371E9X3</accession>
<sequence>MQAVGRIISQGVYTVSGPFHPFGGAVDIVVVEQPDGSFKSSPWYVRFGKFQGVLKAREKVVDICVNGVQAGFQMYLDHKGEAFFLKEINAQEEATLVFPSSGADDHNYASRSLRSKSCNYDGPDVVGRTSSNRSRILSLVFGRRSLKREYGGDRDSDDDDIGQGDGIGNRTRTDSLERAEIAANLLDLKWSTNLSAEHGQSVLADSSQDANVVVDKVELNQEACFDGKDVLYDIAESDVQVACVEVKLVEKDLNGDKVSGISSVDAPGDIMNDISEEGVSADGVCCETSETFKLDVACSIEEAHEVMYLAGPGCEQVHVHVHDEVLHGTTVLLSEGTEAEEVIENADLGMPVLEVSEFHSRVQQTDCLDSDDSTHNGVDVEEQPTSPKPQTVKIDLGDCSSEKVELNCVFKPSSYSSLDDQALDENNMKDKDVSSISSPLDSVDDCLPRKASRKSSSPSSEEENFFFTDLDESVINNQFKRSFSPEDVENEDHVSYENDTKKLTAISSPIAVPRNEAAGEEVEQHVGSLPNISSCSDGMVQHHVRYPLSQSLDSRSMSLPWAFPGKDDLDCLKSDEDKGNQLSHGEPVSGKLKGTVGMVSFEGPYIFKLKGMIPADQIEKNHTGDPSTDNPSPGGNWRIWPFSLRRTETRNPMLPPSLSDVKNTTLDNPTENKISRDMNKNEFKPNINKKKVRETTPTSEQLASLNLNDGMNTVTFTFSTAVLGKQQIDARIYLWKWNTRIVISDVDGTITRSDVLGQFMPLVGIDWSQTGVAHLFSAIKENGYQLLFLSARSISQAYLTRQFLVNLKQDGKVLPDGPVVISPDGLFPSLYREVIRRVPHEFKIACLEVIKELFPSDCNPFYAGFGNRDTDEISYLKVGIPKGKIFIINPRGEVVVNRSVDAKSYTSLHALVNGMFPPASSSEQVLYVSEPNENYLILLLTLQP</sequence>
<dbReference type="Proteomes" id="UP000257109">
    <property type="component" value="Unassembled WGS sequence"/>
</dbReference>